<dbReference type="InterPro" id="IPR051612">
    <property type="entry name" value="Teichoic_Acid_Biosynth"/>
</dbReference>
<dbReference type="Proteomes" id="UP000273083">
    <property type="component" value="Unassembled WGS sequence"/>
</dbReference>
<sequence length="382" mass="44693">MKIIGYLIFSFFYHIFLICRAKDKKVCCIMHHDSSRDSNVGMVIQYLRKISDEYEFTYITKREVNGIKGKGMIKNFIPFFITKSYHLATSNYVLLDDAFLPIAYLKFRKGVKVIQLWHGTGTIKKFGQDANTGRLKKLEYKINQNITHLIVNSSKIIDQYSKAFGVSKNKVYPLGLPRTDTLFQTKKLEKEIAGFYENYPELKGKKILLYAPTFRDAEIENPKVHLDYGKLIEGISKDWVLILKLHPFVANAFQLSEVEKEKFYGRLYDFSYYPDLNALMGASDILVTDYSSIIFEYCLQNKPMIFYAYDLEEFSNHGRGFYEPYEEYVPGPIAHNTDDLINIINQDTYDMERIAKFKEDNFEYLDGQSTKRLVDKLFLNEF</sequence>
<evidence type="ECO:0000256" key="2">
    <source>
        <dbReference type="ARBA" id="ARBA00010488"/>
    </source>
</evidence>
<keyword evidence="4 7" id="KW-0808">Transferase</keyword>
<comment type="caution">
    <text evidence="7">The sequence shown here is derived from an EMBL/GenBank/DDBJ whole genome shotgun (WGS) entry which is preliminary data.</text>
</comment>
<comment type="similarity">
    <text evidence="2">Belongs to the CDP-glycerol glycerophosphotransferase family.</text>
</comment>
<keyword evidence="3" id="KW-1003">Cell membrane</keyword>
<keyword evidence="5" id="KW-0777">Teichoic acid biosynthesis</keyword>
<gene>
    <name evidence="7" type="ORF">EDD66_104206</name>
</gene>
<dbReference type="InterPro" id="IPR043148">
    <property type="entry name" value="TagF_C"/>
</dbReference>
<comment type="subcellular location">
    <subcellularLocation>
        <location evidence="1">Cell membrane</location>
        <topology evidence="1">Peripheral membrane protein</topology>
    </subcellularLocation>
</comment>
<dbReference type="PANTHER" id="PTHR37316:SF2">
    <property type="entry name" value="TEICHOIC ACID RIBITOL-PHOSPHATE POLYMERASE TARK"/>
    <property type="match status" value="1"/>
</dbReference>
<evidence type="ECO:0000256" key="6">
    <source>
        <dbReference type="ARBA" id="ARBA00023136"/>
    </source>
</evidence>
<dbReference type="GO" id="GO:0005886">
    <property type="term" value="C:plasma membrane"/>
    <property type="evidence" value="ECO:0007669"/>
    <property type="project" value="UniProtKB-SubCell"/>
</dbReference>
<evidence type="ECO:0000256" key="5">
    <source>
        <dbReference type="ARBA" id="ARBA00022944"/>
    </source>
</evidence>
<evidence type="ECO:0000313" key="8">
    <source>
        <dbReference type="Proteomes" id="UP000273083"/>
    </source>
</evidence>
<dbReference type="SUPFAM" id="SSF53756">
    <property type="entry name" value="UDP-Glycosyltransferase/glycogen phosphorylase"/>
    <property type="match status" value="1"/>
</dbReference>
<dbReference type="Gene3D" id="3.40.50.11820">
    <property type="match status" value="1"/>
</dbReference>
<dbReference type="AlphaFoldDB" id="A0A3N1XPK3"/>
<dbReference type="GO" id="GO:0019350">
    <property type="term" value="P:teichoic acid biosynthetic process"/>
    <property type="evidence" value="ECO:0007669"/>
    <property type="project" value="UniProtKB-KW"/>
</dbReference>
<evidence type="ECO:0000313" key="7">
    <source>
        <dbReference type="EMBL" id="ROR28619.1"/>
    </source>
</evidence>
<dbReference type="PANTHER" id="PTHR37316">
    <property type="entry name" value="TEICHOIC ACID GLYCEROL-PHOSPHATE PRIMASE"/>
    <property type="match status" value="1"/>
</dbReference>
<protein>
    <submittedName>
        <fullName evidence="7">CDP-ribitol ribitolphosphotransferase</fullName>
    </submittedName>
</protein>
<keyword evidence="6" id="KW-0472">Membrane</keyword>
<dbReference type="Gene3D" id="3.40.50.12580">
    <property type="match status" value="1"/>
</dbReference>
<name>A0A3N1XPK3_9FIRM</name>
<dbReference type="InterPro" id="IPR043149">
    <property type="entry name" value="TagF_N"/>
</dbReference>
<dbReference type="GO" id="GO:0047355">
    <property type="term" value="F:CDP-glycerol glycerophosphotransferase activity"/>
    <property type="evidence" value="ECO:0007669"/>
    <property type="project" value="InterPro"/>
</dbReference>
<evidence type="ECO:0000256" key="3">
    <source>
        <dbReference type="ARBA" id="ARBA00022475"/>
    </source>
</evidence>
<dbReference type="RefSeq" id="WP_123609116.1">
    <property type="nucleotide sequence ID" value="NZ_RJVG01000004.1"/>
</dbReference>
<dbReference type="InterPro" id="IPR007554">
    <property type="entry name" value="Glycerophosphate_synth"/>
</dbReference>
<dbReference type="EMBL" id="RJVG01000004">
    <property type="protein sequence ID" value="ROR28619.1"/>
    <property type="molecule type" value="Genomic_DNA"/>
</dbReference>
<evidence type="ECO:0000256" key="1">
    <source>
        <dbReference type="ARBA" id="ARBA00004202"/>
    </source>
</evidence>
<evidence type="ECO:0000256" key="4">
    <source>
        <dbReference type="ARBA" id="ARBA00022679"/>
    </source>
</evidence>
<dbReference type="Pfam" id="PF04464">
    <property type="entry name" value="Glyphos_transf"/>
    <property type="match status" value="1"/>
</dbReference>
<accession>A0A3N1XPK3</accession>
<keyword evidence="8" id="KW-1185">Reference proteome</keyword>
<organism evidence="7 8">
    <name type="scientific">Mobilisporobacter senegalensis</name>
    <dbReference type="NCBI Taxonomy" id="1329262"/>
    <lineage>
        <taxon>Bacteria</taxon>
        <taxon>Bacillati</taxon>
        <taxon>Bacillota</taxon>
        <taxon>Clostridia</taxon>
        <taxon>Lachnospirales</taxon>
        <taxon>Lachnospiraceae</taxon>
        <taxon>Mobilisporobacter</taxon>
    </lineage>
</organism>
<dbReference type="OrthoDB" id="9807097at2"/>
<proteinExistence type="inferred from homology"/>
<reference evidence="7 8" key="1">
    <citation type="submission" date="2018-11" db="EMBL/GenBank/DDBJ databases">
        <title>Genomic Encyclopedia of Type Strains, Phase IV (KMG-IV): sequencing the most valuable type-strain genomes for metagenomic binning, comparative biology and taxonomic classification.</title>
        <authorList>
            <person name="Goeker M."/>
        </authorList>
    </citation>
    <scope>NUCLEOTIDE SEQUENCE [LARGE SCALE GENOMIC DNA]</scope>
    <source>
        <strain evidence="7 8">DSM 26537</strain>
    </source>
</reference>